<reference evidence="11" key="1">
    <citation type="submission" date="2019-09" db="EMBL/GenBank/DDBJ databases">
        <title>Whole genome sequencing of Microbacterium maritypicum.</title>
        <authorList>
            <person name="Lenchi N."/>
        </authorList>
    </citation>
    <scope>NUCLEOTIDE SEQUENCE [LARGE SCALE GENOMIC DNA]</scope>
    <source>
        <strain evidence="11">G1</strain>
    </source>
</reference>
<comment type="subcellular location">
    <subcellularLocation>
        <location evidence="1">Cell membrane</location>
        <topology evidence="1">Multi-pass membrane protein</topology>
    </subcellularLocation>
</comment>
<evidence type="ECO:0000256" key="4">
    <source>
        <dbReference type="ARBA" id="ARBA00022679"/>
    </source>
</evidence>
<keyword evidence="3" id="KW-0328">Glycosyltransferase</keyword>
<keyword evidence="4" id="KW-0808">Transferase</keyword>
<dbReference type="RefSeq" id="WP_151459278.1">
    <property type="nucleotide sequence ID" value="NZ_WAAO01000002.1"/>
</dbReference>
<keyword evidence="5 8" id="KW-0812">Transmembrane</keyword>
<proteinExistence type="predicted"/>
<comment type="caution">
    <text evidence="10">The sequence shown here is derived from an EMBL/GenBank/DDBJ whole genome shotgun (WGS) entry which is preliminary data.</text>
</comment>
<evidence type="ECO:0000256" key="1">
    <source>
        <dbReference type="ARBA" id="ARBA00004651"/>
    </source>
</evidence>
<feature type="transmembrane region" description="Helical" evidence="8">
    <location>
        <begin position="202"/>
        <end position="222"/>
    </location>
</feature>
<keyword evidence="11" id="KW-1185">Reference proteome</keyword>
<feature type="transmembrane region" description="Helical" evidence="8">
    <location>
        <begin position="164"/>
        <end position="182"/>
    </location>
</feature>
<evidence type="ECO:0000313" key="11">
    <source>
        <dbReference type="Proteomes" id="UP000478836"/>
    </source>
</evidence>
<dbReference type="EMBL" id="WAAO01000002">
    <property type="protein sequence ID" value="KAB1864242.1"/>
    <property type="molecule type" value="Genomic_DNA"/>
</dbReference>
<feature type="transmembrane region" description="Helical" evidence="8">
    <location>
        <begin position="18"/>
        <end position="42"/>
    </location>
</feature>
<keyword evidence="2" id="KW-1003">Cell membrane</keyword>
<dbReference type="Proteomes" id="UP000478836">
    <property type="component" value="Unassembled WGS sequence"/>
</dbReference>
<feature type="domain" description="ArnT-like N-terminal" evidence="9">
    <location>
        <begin position="110"/>
        <end position="231"/>
    </location>
</feature>
<feature type="transmembrane region" description="Helical" evidence="8">
    <location>
        <begin position="372"/>
        <end position="394"/>
    </location>
</feature>
<keyword evidence="6 8" id="KW-1133">Transmembrane helix</keyword>
<dbReference type="InterPro" id="IPR003342">
    <property type="entry name" value="ArnT-like_N"/>
</dbReference>
<evidence type="ECO:0000256" key="7">
    <source>
        <dbReference type="ARBA" id="ARBA00023136"/>
    </source>
</evidence>
<dbReference type="InterPro" id="IPR050297">
    <property type="entry name" value="LipidA_mod_glycosyltrf_83"/>
</dbReference>
<feature type="transmembrane region" description="Helical" evidence="8">
    <location>
        <begin position="234"/>
        <end position="253"/>
    </location>
</feature>
<evidence type="ECO:0000259" key="9">
    <source>
        <dbReference type="Pfam" id="PF02366"/>
    </source>
</evidence>
<name>A0ABQ6V4U4_9MICO</name>
<gene>
    <name evidence="10" type="ORF">F6A08_08930</name>
</gene>
<organism evidence="10 11">
    <name type="scientific">Microbacterium algeriense</name>
    <dbReference type="NCBI Taxonomy" id="2615184"/>
    <lineage>
        <taxon>Bacteria</taxon>
        <taxon>Bacillati</taxon>
        <taxon>Actinomycetota</taxon>
        <taxon>Actinomycetes</taxon>
        <taxon>Micrococcales</taxon>
        <taxon>Microbacteriaceae</taxon>
        <taxon>Microbacterium</taxon>
    </lineage>
</organism>
<evidence type="ECO:0000256" key="6">
    <source>
        <dbReference type="ARBA" id="ARBA00022989"/>
    </source>
</evidence>
<dbReference type="PANTHER" id="PTHR33908:SF11">
    <property type="entry name" value="MEMBRANE PROTEIN"/>
    <property type="match status" value="1"/>
</dbReference>
<accession>A0ABQ6V4U4</accession>
<evidence type="ECO:0000256" key="2">
    <source>
        <dbReference type="ARBA" id="ARBA00022475"/>
    </source>
</evidence>
<evidence type="ECO:0000256" key="3">
    <source>
        <dbReference type="ARBA" id="ARBA00022676"/>
    </source>
</evidence>
<dbReference type="GeneID" id="77476574"/>
<sequence length="540" mass="57912">MSDAVTTARRKLGSRPDLIVWGLLAITVVGGVLRFAGIGWGLPFALHADEWVVVEGAIDMAQRNSFEPPHFFRPDHLETQLSYLAFQAWSHLFGGGSPEVLFAVDPAPFYALARAVTAALGTASIVVAYFIGASFSRTTGLWAAFAVSFFPPFVENSRYATPDVPLVFAVLLVILGCVRYLQTESWPSLVLASAGVAVGVTAKYPALAATVTIAAAVVIASIRSRHLWRIPIRGLAAIGMTIGFTFALSPSLFTNFSAVRAQLLQQNSTGHLGADGLDWAGNAAFYATGFLNNAGVLVVLFALIGLVSAVLTRRWDMTPLLTGLVFWVAISALTLHWDRWGLPMYVTPLLFAAVGADAAWRWARQRGTIARVAVGVLGALSLLSLLLASTAQLASALAADTRQTAAADLDARGIEADDTFYDGYTPFLTDGPRNLASELTVEDGVVQPREGMDPLPYVLTSSAMVSRYLNADSMPEEQSVYRAIRELEPDTVWSSIGTPPASPWEPVRIWRSVEYLAKVIGGAHTGPELILYRMPGAAGD</sequence>
<keyword evidence="7 8" id="KW-0472">Membrane</keyword>
<evidence type="ECO:0000256" key="5">
    <source>
        <dbReference type="ARBA" id="ARBA00022692"/>
    </source>
</evidence>
<feature type="transmembrane region" description="Helical" evidence="8">
    <location>
        <begin position="109"/>
        <end position="131"/>
    </location>
</feature>
<evidence type="ECO:0000256" key="8">
    <source>
        <dbReference type="SAM" id="Phobius"/>
    </source>
</evidence>
<dbReference type="Pfam" id="PF02366">
    <property type="entry name" value="PMT"/>
    <property type="match status" value="1"/>
</dbReference>
<feature type="transmembrane region" description="Helical" evidence="8">
    <location>
        <begin position="318"/>
        <end position="336"/>
    </location>
</feature>
<evidence type="ECO:0000313" key="10">
    <source>
        <dbReference type="EMBL" id="KAB1864242.1"/>
    </source>
</evidence>
<feature type="transmembrane region" description="Helical" evidence="8">
    <location>
        <begin position="290"/>
        <end position="311"/>
    </location>
</feature>
<protein>
    <submittedName>
        <fullName evidence="10">Phospholipid carrier-dependent glycosyltransferase</fullName>
    </submittedName>
</protein>
<feature type="transmembrane region" description="Helical" evidence="8">
    <location>
        <begin position="342"/>
        <end position="360"/>
    </location>
</feature>
<dbReference type="PANTHER" id="PTHR33908">
    <property type="entry name" value="MANNOSYLTRANSFERASE YKCB-RELATED"/>
    <property type="match status" value="1"/>
</dbReference>